<comment type="subunit">
    <text evidence="7">Homotrimer.</text>
</comment>
<dbReference type="OrthoDB" id="9784739at2"/>
<dbReference type="InterPro" id="IPR001451">
    <property type="entry name" value="Hexapep"/>
</dbReference>
<evidence type="ECO:0000259" key="8">
    <source>
        <dbReference type="Pfam" id="PF04613"/>
    </source>
</evidence>
<keyword evidence="4 7" id="KW-0677">Repeat</keyword>
<feature type="domain" description="UDP-3-O-[3-hydroxymyristoyl] glucosamine N-acyltransferase non-repeat region" evidence="8">
    <location>
        <begin position="20"/>
        <end position="86"/>
    </location>
</feature>
<keyword evidence="5 7" id="KW-0443">Lipid metabolism</keyword>
<dbReference type="PANTHER" id="PTHR43378:SF2">
    <property type="entry name" value="UDP-3-O-ACYLGLUCOSAMINE N-ACYLTRANSFERASE 1, MITOCHONDRIAL-RELATED"/>
    <property type="match status" value="1"/>
</dbReference>
<comment type="caution">
    <text evidence="9">The sequence shown here is derived from an EMBL/GenBank/DDBJ whole genome shotgun (WGS) entry which is preliminary data.</text>
</comment>
<comment type="similarity">
    <text evidence="7">Belongs to the transferase hexapeptide repeat family. LpxD subfamily.</text>
</comment>
<dbReference type="RefSeq" id="WP_020887941.1">
    <property type="nucleotide sequence ID" value="NZ_ATHI01000031.1"/>
</dbReference>
<keyword evidence="10" id="KW-1185">Reference proteome</keyword>
<name>S7T0B5_9BACT</name>
<protein>
    <recommendedName>
        <fullName evidence="7">UDP-3-O-acylglucosamine N-acyltransferase</fullName>
        <ecNumber evidence="7">2.3.1.191</ecNumber>
    </recommendedName>
</protein>
<evidence type="ECO:0000256" key="4">
    <source>
        <dbReference type="ARBA" id="ARBA00022737"/>
    </source>
</evidence>
<dbReference type="NCBIfam" id="NF002060">
    <property type="entry name" value="PRK00892.1"/>
    <property type="match status" value="1"/>
</dbReference>
<dbReference type="InterPro" id="IPR007691">
    <property type="entry name" value="LpxD"/>
</dbReference>
<evidence type="ECO:0000256" key="3">
    <source>
        <dbReference type="ARBA" id="ARBA00022679"/>
    </source>
</evidence>
<dbReference type="PROSITE" id="PS00101">
    <property type="entry name" value="HEXAPEP_TRANSFERASES"/>
    <property type="match status" value="1"/>
</dbReference>
<dbReference type="PANTHER" id="PTHR43378">
    <property type="entry name" value="UDP-3-O-ACYLGLUCOSAMINE N-ACYLTRANSFERASE"/>
    <property type="match status" value="1"/>
</dbReference>
<comment type="pathway">
    <text evidence="7">Bacterial outer membrane biogenesis; LPS lipid A biosynthesis.</text>
</comment>
<dbReference type="Proteomes" id="UP000014975">
    <property type="component" value="Unassembled WGS sequence"/>
</dbReference>
<dbReference type="Pfam" id="PF14602">
    <property type="entry name" value="Hexapep_2"/>
    <property type="match status" value="2"/>
</dbReference>
<sequence>MRILLSELARRFSLELVGDDREVFGVNTLEAAGPGELSFLANPKYADRLATTKAEAVIVSKRHAGVVPRALVSDNPYLSLARIATLFAPEQGFIPPGVHPLAFVHDDAIVAGDASIHPFAVVGPRSVIGAKARLFPHVYVGEDCVVGEGCTLYPGVTLMSGVRLGKGVTCHPGAVLGSDGFGFAQGPEGLVKVPQIGPVVVGDGVEIGANTTIDRGSLGTTEIRSGAKVDNLCQVAHNVRVGEHSILVAQVGVSGSTSIGRGVILAGQAGVVGHLTIGDGAMVGAQAGVGQDLPPGARVSGSPAYEHGLFLRNAALMPKLPEMAKRLKALEKEISALKEGLKNDDA</sequence>
<dbReference type="STRING" id="1121439.dsat_1244"/>
<dbReference type="AlphaFoldDB" id="S7T0B5"/>
<evidence type="ECO:0000256" key="2">
    <source>
        <dbReference type="ARBA" id="ARBA00022556"/>
    </source>
</evidence>
<proteinExistence type="inferred from homology"/>
<organism evidence="9 10">
    <name type="scientific">Alkalidesulfovibrio alkalitolerans DSM 16529</name>
    <dbReference type="NCBI Taxonomy" id="1121439"/>
    <lineage>
        <taxon>Bacteria</taxon>
        <taxon>Pseudomonadati</taxon>
        <taxon>Thermodesulfobacteriota</taxon>
        <taxon>Desulfovibrionia</taxon>
        <taxon>Desulfovibrionales</taxon>
        <taxon>Desulfovibrionaceae</taxon>
        <taxon>Alkalidesulfovibrio</taxon>
    </lineage>
</organism>
<dbReference type="GO" id="GO:0103118">
    <property type="term" value="F:UDP-3-O-[(3R)-3-hydroxyacyl]-glucosamine N-acyltransferase activity"/>
    <property type="evidence" value="ECO:0007669"/>
    <property type="project" value="UniProtKB-EC"/>
</dbReference>
<dbReference type="Pfam" id="PF04613">
    <property type="entry name" value="LpxD"/>
    <property type="match status" value="1"/>
</dbReference>
<dbReference type="GO" id="GO:0016020">
    <property type="term" value="C:membrane"/>
    <property type="evidence" value="ECO:0007669"/>
    <property type="project" value="GOC"/>
</dbReference>
<gene>
    <name evidence="7" type="primary">lpxD</name>
    <name evidence="9" type="ORF">dsat_1244</name>
</gene>
<dbReference type="Gene3D" id="2.160.10.10">
    <property type="entry name" value="Hexapeptide repeat proteins"/>
    <property type="match status" value="1"/>
</dbReference>
<dbReference type="GO" id="GO:0016410">
    <property type="term" value="F:N-acyltransferase activity"/>
    <property type="evidence" value="ECO:0007669"/>
    <property type="project" value="InterPro"/>
</dbReference>
<accession>S7T0B5</accession>
<dbReference type="Gene3D" id="3.40.1390.10">
    <property type="entry name" value="MurE/MurF, N-terminal domain"/>
    <property type="match status" value="1"/>
</dbReference>
<keyword evidence="2 7" id="KW-0441">Lipid A biosynthesis</keyword>
<dbReference type="CDD" id="cd03352">
    <property type="entry name" value="LbH_LpxD"/>
    <property type="match status" value="1"/>
</dbReference>
<keyword evidence="1 7" id="KW-0444">Lipid biosynthesis</keyword>
<reference evidence="9 10" key="1">
    <citation type="journal article" date="2013" name="Genome Announc.">
        <title>Draft genome sequences for three mercury-methylating, sulfate-reducing bacteria.</title>
        <authorList>
            <person name="Brown S.D."/>
            <person name="Hurt R.A.Jr."/>
            <person name="Gilmour C.C."/>
            <person name="Elias D.A."/>
        </authorList>
    </citation>
    <scope>NUCLEOTIDE SEQUENCE [LARGE SCALE GENOMIC DNA]</scope>
    <source>
        <strain evidence="9 10">DSM 16529</strain>
    </source>
</reference>
<dbReference type="SUPFAM" id="SSF51161">
    <property type="entry name" value="Trimeric LpxA-like enzymes"/>
    <property type="match status" value="1"/>
</dbReference>
<evidence type="ECO:0000256" key="5">
    <source>
        <dbReference type="ARBA" id="ARBA00023098"/>
    </source>
</evidence>
<dbReference type="GO" id="GO:0009245">
    <property type="term" value="P:lipid A biosynthetic process"/>
    <property type="evidence" value="ECO:0007669"/>
    <property type="project" value="UniProtKB-UniRule"/>
</dbReference>
<dbReference type="HAMAP" id="MF_00523">
    <property type="entry name" value="LpxD"/>
    <property type="match status" value="1"/>
</dbReference>
<dbReference type="PATRIC" id="fig|1121439.3.peg.2628"/>
<keyword evidence="3 7" id="KW-0808">Transferase</keyword>
<comment type="catalytic activity">
    <reaction evidence="7">
        <text>a UDP-3-O-[(3R)-3-hydroxyacyl]-alpha-D-glucosamine + a (3R)-hydroxyacyl-[ACP] = a UDP-2-N,3-O-bis[(3R)-3-hydroxyacyl]-alpha-D-glucosamine + holo-[ACP] + H(+)</text>
        <dbReference type="Rhea" id="RHEA:53836"/>
        <dbReference type="Rhea" id="RHEA-COMP:9685"/>
        <dbReference type="Rhea" id="RHEA-COMP:9945"/>
        <dbReference type="ChEBI" id="CHEBI:15378"/>
        <dbReference type="ChEBI" id="CHEBI:64479"/>
        <dbReference type="ChEBI" id="CHEBI:78827"/>
        <dbReference type="ChEBI" id="CHEBI:137740"/>
        <dbReference type="ChEBI" id="CHEBI:137748"/>
        <dbReference type="EC" id="2.3.1.191"/>
    </reaction>
</comment>
<dbReference type="NCBIfam" id="TIGR01853">
    <property type="entry name" value="lipid_A_lpxD"/>
    <property type="match status" value="1"/>
</dbReference>
<dbReference type="InterPro" id="IPR011004">
    <property type="entry name" value="Trimer_LpxA-like_sf"/>
</dbReference>
<evidence type="ECO:0000313" key="9">
    <source>
        <dbReference type="EMBL" id="EPR30522.1"/>
    </source>
</evidence>
<dbReference type="EMBL" id="ATHI01000031">
    <property type="protein sequence ID" value="EPR30522.1"/>
    <property type="molecule type" value="Genomic_DNA"/>
</dbReference>
<evidence type="ECO:0000313" key="10">
    <source>
        <dbReference type="Proteomes" id="UP000014975"/>
    </source>
</evidence>
<dbReference type="InterPro" id="IPR020573">
    <property type="entry name" value="UDP_GlcNAc_AcTrfase_non-rep"/>
</dbReference>
<comment type="function">
    <text evidence="7">Catalyzes the N-acylation of UDP-3-O-acylglucosamine using 3-hydroxyacyl-ACP as the acyl donor. Is involved in the biosynthesis of lipid A, a phosphorylated glycolipid that anchors the lipopolysaccharide to the outer membrane of the cell.</text>
</comment>
<dbReference type="eggNOG" id="COG1044">
    <property type="taxonomic scope" value="Bacteria"/>
</dbReference>
<dbReference type="InterPro" id="IPR018357">
    <property type="entry name" value="Hexapep_transf_CS"/>
</dbReference>
<evidence type="ECO:0000256" key="7">
    <source>
        <dbReference type="HAMAP-Rule" id="MF_00523"/>
    </source>
</evidence>
<dbReference type="UniPathway" id="UPA00973"/>
<evidence type="ECO:0000256" key="6">
    <source>
        <dbReference type="ARBA" id="ARBA00023315"/>
    </source>
</evidence>
<feature type="active site" description="Proton acceptor" evidence="7">
    <location>
        <position position="237"/>
    </location>
</feature>
<evidence type="ECO:0000256" key="1">
    <source>
        <dbReference type="ARBA" id="ARBA00022516"/>
    </source>
</evidence>
<dbReference type="EC" id="2.3.1.191" evidence="7"/>
<keyword evidence="6 7" id="KW-0012">Acyltransferase</keyword>